<accession>M7Y3Y3</accession>
<keyword evidence="2" id="KW-1185">Reference proteome</keyword>
<organism evidence="1 2">
    <name type="scientific">Mariniradius saccharolyticus AK6</name>
    <dbReference type="NCBI Taxonomy" id="1239962"/>
    <lineage>
        <taxon>Bacteria</taxon>
        <taxon>Pseudomonadati</taxon>
        <taxon>Bacteroidota</taxon>
        <taxon>Cytophagia</taxon>
        <taxon>Cytophagales</taxon>
        <taxon>Cyclobacteriaceae</taxon>
        <taxon>Mariniradius</taxon>
    </lineage>
</organism>
<protein>
    <submittedName>
        <fullName evidence="1">Uncharacterized protein</fullName>
    </submittedName>
</protein>
<dbReference type="Proteomes" id="UP000010953">
    <property type="component" value="Unassembled WGS sequence"/>
</dbReference>
<evidence type="ECO:0000313" key="1">
    <source>
        <dbReference type="EMBL" id="EMS31966.1"/>
    </source>
</evidence>
<sequence>MFLENFVDDWSRIKIGLNFNNGKTIGQKSGDVTKVNE</sequence>
<dbReference type="AlphaFoldDB" id="M7Y3Y3"/>
<evidence type="ECO:0000313" key="2">
    <source>
        <dbReference type="Proteomes" id="UP000010953"/>
    </source>
</evidence>
<dbReference type="EMBL" id="AMZY02000016">
    <property type="protein sequence ID" value="EMS31966.1"/>
    <property type="molecule type" value="Genomic_DNA"/>
</dbReference>
<name>M7Y3Y3_9BACT</name>
<gene>
    <name evidence="1" type="ORF">C943_01701</name>
</gene>
<reference evidence="1" key="1">
    <citation type="submission" date="2013-01" db="EMBL/GenBank/DDBJ databases">
        <title>Genome assembly of Mariniradius saccharolyticus AK6.</title>
        <authorList>
            <person name="Vaidya B."/>
            <person name="Khatri I."/>
            <person name="Tanuku N.R.S."/>
            <person name="Subramanian S."/>
            <person name="Pinnaka A."/>
        </authorList>
    </citation>
    <scope>NUCLEOTIDE SEQUENCE [LARGE SCALE GENOMIC DNA]</scope>
    <source>
        <strain evidence="1">AK6</strain>
    </source>
</reference>
<comment type="caution">
    <text evidence="1">The sequence shown here is derived from an EMBL/GenBank/DDBJ whole genome shotgun (WGS) entry which is preliminary data.</text>
</comment>
<dbReference type="InParanoid" id="M7Y3Y3"/>
<proteinExistence type="predicted"/>